<feature type="chain" id="PRO_5029549042" description="Lipoprotein" evidence="1">
    <location>
        <begin position="27"/>
        <end position="140"/>
    </location>
</feature>
<dbReference type="GO" id="GO:0043448">
    <property type="term" value="P:alkane catabolic process"/>
    <property type="evidence" value="ECO:0007669"/>
    <property type="project" value="TreeGrafter"/>
</dbReference>
<keyword evidence="3" id="KW-1185">Reference proteome</keyword>
<protein>
    <recommendedName>
        <fullName evidence="4">Lipoprotein</fullName>
    </recommendedName>
</protein>
<dbReference type="InterPro" id="IPR005297">
    <property type="entry name" value="Lipoprotein_repeat"/>
</dbReference>
<gene>
    <name evidence="2" type="ORF">Gocc_2033</name>
</gene>
<organism evidence="2 3">
    <name type="scientific">Gaiella occulta</name>
    <dbReference type="NCBI Taxonomy" id="1002870"/>
    <lineage>
        <taxon>Bacteria</taxon>
        <taxon>Bacillati</taxon>
        <taxon>Actinomycetota</taxon>
        <taxon>Thermoleophilia</taxon>
        <taxon>Gaiellales</taxon>
        <taxon>Gaiellaceae</taxon>
        <taxon>Gaiella</taxon>
    </lineage>
</organism>
<dbReference type="AlphaFoldDB" id="A0A7M2YYA4"/>
<proteinExistence type="predicted"/>
<sequence>MPNTTAVRGSLLAAMVLVAMVPSALAAPAGKPVIVIGTPNLGKVIATPGKLGIYYWDTEKKAGGKIRCTGSCAVAWPPVFVKAVPPKHVSGVTATFGAVRRAGKLQLTVNGLPAYTYRHDTAGVVKCDNVDGWHAVRARV</sequence>
<evidence type="ECO:0000256" key="1">
    <source>
        <dbReference type="SAM" id="SignalP"/>
    </source>
</evidence>
<dbReference type="RefSeq" id="WP_147281256.1">
    <property type="nucleotide sequence ID" value="NZ_QQZY01000004.1"/>
</dbReference>
<dbReference type="OrthoDB" id="597632at2"/>
<accession>A0A7M2YYA4</accession>
<comment type="caution">
    <text evidence="2">The sequence shown here is derived from an EMBL/GenBank/DDBJ whole genome shotgun (WGS) entry which is preliminary data.</text>
</comment>
<dbReference type="Proteomes" id="UP000254134">
    <property type="component" value="Unassembled WGS sequence"/>
</dbReference>
<name>A0A7M2YYA4_9ACTN</name>
<dbReference type="Pfam" id="PF03640">
    <property type="entry name" value="Lipoprotein_15"/>
    <property type="match status" value="1"/>
</dbReference>
<dbReference type="PANTHER" id="PTHR39335">
    <property type="entry name" value="BLL4220 PROTEIN"/>
    <property type="match status" value="1"/>
</dbReference>
<evidence type="ECO:0008006" key="4">
    <source>
        <dbReference type="Google" id="ProtNLM"/>
    </source>
</evidence>
<keyword evidence="1" id="KW-0732">Signal</keyword>
<reference evidence="3" key="2">
    <citation type="journal article" date="2019" name="MicrobiologyOpen">
        <title>High-quality draft genome sequence of Gaiella occulta isolated from a 150 meter deep mineral water borehole and comparison with the genome sequences of other deep-branching lineages of the phylum Actinobacteria.</title>
        <authorList>
            <person name="Severino R."/>
            <person name="Froufe H.J.C."/>
            <person name="Barroso C."/>
            <person name="Albuquerque L."/>
            <person name="Lobo-da-Cunha A."/>
            <person name="da Costa M.S."/>
            <person name="Egas C."/>
        </authorList>
    </citation>
    <scope>NUCLEOTIDE SEQUENCE [LARGE SCALE GENOMIC DNA]</scope>
    <source>
        <strain evidence="3">F2-233</strain>
    </source>
</reference>
<reference evidence="2 3" key="1">
    <citation type="submission" date="2018-07" db="EMBL/GenBank/DDBJ databases">
        <title>High-quality-draft genome sequence of Gaiella occulta.</title>
        <authorList>
            <person name="Severino R."/>
            <person name="Froufe H.J.C."/>
            <person name="Rainey F.A."/>
            <person name="Barroso C."/>
            <person name="Albuquerque L."/>
            <person name="Lobo-Da-Cunha A."/>
            <person name="Da Costa M.S."/>
            <person name="Egas C."/>
        </authorList>
    </citation>
    <scope>NUCLEOTIDE SEQUENCE [LARGE SCALE GENOMIC DNA]</scope>
    <source>
        <strain evidence="2 3">F2-233</strain>
    </source>
</reference>
<dbReference type="EMBL" id="QQZY01000004">
    <property type="protein sequence ID" value="RDI74457.1"/>
    <property type="molecule type" value="Genomic_DNA"/>
</dbReference>
<evidence type="ECO:0000313" key="3">
    <source>
        <dbReference type="Proteomes" id="UP000254134"/>
    </source>
</evidence>
<evidence type="ECO:0000313" key="2">
    <source>
        <dbReference type="EMBL" id="RDI74457.1"/>
    </source>
</evidence>
<feature type="signal peptide" evidence="1">
    <location>
        <begin position="1"/>
        <end position="26"/>
    </location>
</feature>
<dbReference type="PANTHER" id="PTHR39335:SF1">
    <property type="entry name" value="BLL4220 PROTEIN"/>
    <property type="match status" value="1"/>
</dbReference>